<dbReference type="Proteomes" id="UP001221302">
    <property type="component" value="Unassembled WGS sequence"/>
</dbReference>
<dbReference type="Gene3D" id="3.30.70.1440">
    <property type="entry name" value="Multidrug efflux transporter AcrB pore domain"/>
    <property type="match status" value="1"/>
</dbReference>
<feature type="transmembrane region" description="Helical" evidence="8">
    <location>
        <begin position="482"/>
        <end position="501"/>
    </location>
</feature>
<dbReference type="Gene3D" id="1.20.1640.10">
    <property type="entry name" value="Multidrug efflux transporter AcrB transmembrane domain"/>
    <property type="match status" value="2"/>
</dbReference>
<name>A0AAE3P0X1_9BACT</name>
<keyword evidence="4" id="KW-1003">Cell membrane</keyword>
<dbReference type="SUPFAM" id="SSF82693">
    <property type="entry name" value="Multidrug efflux transporter AcrB pore domain, PN1, PN2, PC1 and PC2 subdomains"/>
    <property type="match status" value="2"/>
</dbReference>
<comment type="similarity">
    <text evidence="2">Belongs to the resistance-nodulation-cell division (RND) (TC 2.A.6) family.</text>
</comment>
<feature type="transmembrane region" description="Helical" evidence="8">
    <location>
        <begin position="389"/>
        <end position="410"/>
    </location>
</feature>
<comment type="caution">
    <text evidence="9">The sequence shown here is derived from an EMBL/GenBank/DDBJ whole genome shotgun (WGS) entry which is preliminary data.</text>
</comment>
<dbReference type="Gene3D" id="3.30.2090.10">
    <property type="entry name" value="Multidrug efflux transporter AcrB TolC docking domain, DN and DC subdomains"/>
    <property type="match status" value="2"/>
</dbReference>
<dbReference type="EMBL" id="JARGDL010000011">
    <property type="protein sequence ID" value="MDF1612289.1"/>
    <property type="molecule type" value="Genomic_DNA"/>
</dbReference>
<evidence type="ECO:0000256" key="6">
    <source>
        <dbReference type="ARBA" id="ARBA00022989"/>
    </source>
</evidence>
<keyword evidence="7 8" id="KW-0472">Membrane</keyword>
<dbReference type="SUPFAM" id="SSF82714">
    <property type="entry name" value="Multidrug efflux transporter AcrB TolC docking domain, DN and DC subdomains"/>
    <property type="match status" value="2"/>
</dbReference>
<feature type="transmembrane region" description="Helical" evidence="8">
    <location>
        <begin position="1009"/>
        <end position="1032"/>
    </location>
</feature>
<protein>
    <submittedName>
        <fullName evidence="9">Efflux RND transporter permease subunit</fullName>
    </submittedName>
</protein>
<evidence type="ECO:0000256" key="3">
    <source>
        <dbReference type="ARBA" id="ARBA00022448"/>
    </source>
</evidence>
<dbReference type="InterPro" id="IPR001036">
    <property type="entry name" value="Acrflvin-R"/>
</dbReference>
<dbReference type="InterPro" id="IPR004763">
    <property type="entry name" value="CusA-like"/>
</dbReference>
<feature type="transmembrane region" description="Helical" evidence="8">
    <location>
        <begin position="341"/>
        <end position="357"/>
    </location>
</feature>
<dbReference type="PANTHER" id="PTHR32063">
    <property type="match status" value="1"/>
</dbReference>
<dbReference type="NCBIfam" id="TIGR00914">
    <property type="entry name" value="2A0601"/>
    <property type="match status" value="1"/>
</dbReference>
<evidence type="ECO:0000256" key="7">
    <source>
        <dbReference type="ARBA" id="ARBA00023136"/>
    </source>
</evidence>
<dbReference type="AlphaFoldDB" id="A0AAE3P0X1"/>
<evidence type="ECO:0000256" key="1">
    <source>
        <dbReference type="ARBA" id="ARBA00004651"/>
    </source>
</evidence>
<organism evidence="9 10">
    <name type="scientific">Stygiobacter electus</name>
    <dbReference type="NCBI Taxonomy" id="3032292"/>
    <lineage>
        <taxon>Bacteria</taxon>
        <taxon>Pseudomonadati</taxon>
        <taxon>Ignavibacteriota</taxon>
        <taxon>Ignavibacteria</taxon>
        <taxon>Ignavibacteriales</taxon>
        <taxon>Melioribacteraceae</taxon>
        <taxon>Stygiobacter</taxon>
    </lineage>
</organism>
<dbReference type="GO" id="GO:0005886">
    <property type="term" value="C:plasma membrane"/>
    <property type="evidence" value="ECO:0007669"/>
    <property type="project" value="UniProtKB-SubCell"/>
</dbReference>
<accession>A0AAE3P0X1</accession>
<keyword evidence="3" id="KW-0813">Transport</keyword>
<dbReference type="SUPFAM" id="SSF82866">
    <property type="entry name" value="Multidrug efflux transporter AcrB transmembrane domain"/>
    <property type="match status" value="2"/>
</dbReference>
<dbReference type="Pfam" id="PF00873">
    <property type="entry name" value="ACR_tran"/>
    <property type="match status" value="1"/>
</dbReference>
<dbReference type="PANTHER" id="PTHR32063:SF19">
    <property type="entry name" value="CATION EFFLUX SYSTEM PROTEIN CUSA"/>
    <property type="match status" value="1"/>
</dbReference>
<evidence type="ECO:0000256" key="5">
    <source>
        <dbReference type="ARBA" id="ARBA00022692"/>
    </source>
</evidence>
<proteinExistence type="inferred from homology"/>
<reference evidence="9" key="1">
    <citation type="submission" date="2023-03" db="EMBL/GenBank/DDBJ databases">
        <title>Stygiobacter electus gen. nov., sp. nov., facultatively anaerobic thermotolerant bacterium of the class Ignavibacteria from a well of Yessentuki mineral water deposit.</title>
        <authorList>
            <person name="Podosokorskaya O.A."/>
            <person name="Elcheninov A.G."/>
            <person name="Petrova N.F."/>
            <person name="Zavarzina D.G."/>
            <person name="Kublanov I.V."/>
            <person name="Merkel A.Y."/>
        </authorList>
    </citation>
    <scope>NUCLEOTIDE SEQUENCE</scope>
    <source>
        <strain evidence="9">09-Me</strain>
    </source>
</reference>
<feature type="transmembrane region" description="Helical" evidence="8">
    <location>
        <begin position="920"/>
        <end position="944"/>
    </location>
</feature>
<dbReference type="RefSeq" id="WP_321536060.1">
    <property type="nucleotide sequence ID" value="NZ_JARGDL010000011.1"/>
</dbReference>
<evidence type="ECO:0000313" key="10">
    <source>
        <dbReference type="Proteomes" id="UP001221302"/>
    </source>
</evidence>
<dbReference type="GO" id="GO:0042910">
    <property type="term" value="F:xenobiotic transmembrane transporter activity"/>
    <property type="evidence" value="ECO:0007669"/>
    <property type="project" value="TreeGrafter"/>
</dbReference>
<feature type="transmembrane region" description="Helical" evidence="8">
    <location>
        <begin position="868"/>
        <end position="886"/>
    </location>
</feature>
<evidence type="ECO:0000256" key="8">
    <source>
        <dbReference type="SAM" id="Phobius"/>
    </source>
</evidence>
<comment type="subcellular location">
    <subcellularLocation>
        <location evidence="1">Cell membrane</location>
        <topology evidence="1">Multi-pass membrane protein</topology>
    </subcellularLocation>
</comment>
<evidence type="ECO:0000256" key="2">
    <source>
        <dbReference type="ARBA" id="ARBA00010942"/>
    </source>
</evidence>
<evidence type="ECO:0000313" key="9">
    <source>
        <dbReference type="EMBL" id="MDF1612289.1"/>
    </source>
</evidence>
<feature type="transmembrane region" description="Helical" evidence="8">
    <location>
        <begin position="531"/>
        <end position="550"/>
    </location>
</feature>
<dbReference type="PRINTS" id="PR00702">
    <property type="entry name" value="ACRIFLAVINRP"/>
</dbReference>
<feature type="transmembrane region" description="Helical" evidence="8">
    <location>
        <begin position="979"/>
        <end position="997"/>
    </location>
</feature>
<feature type="transmembrane region" description="Helical" evidence="8">
    <location>
        <begin position="445"/>
        <end position="462"/>
    </location>
</feature>
<keyword evidence="6 8" id="KW-1133">Transmembrane helix</keyword>
<gene>
    <name evidence="9" type="ORF">P0M35_09015</name>
</gene>
<dbReference type="Gene3D" id="3.30.70.1320">
    <property type="entry name" value="Multidrug efflux transporter AcrB pore domain like"/>
    <property type="match status" value="1"/>
</dbReference>
<dbReference type="Gene3D" id="3.30.70.1430">
    <property type="entry name" value="Multidrug efflux transporter AcrB pore domain"/>
    <property type="match status" value="2"/>
</dbReference>
<feature type="transmembrane region" description="Helical" evidence="8">
    <location>
        <begin position="893"/>
        <end position="914"/>
    </location>
</feature>
<keyword evidence="10" id="KW-1185">Reference proteome</keyword>
<sequence>MLEKIIEFSIRNKFLVILSTIFLIGYGIYSLLNTPIDAIPDLSDVQVIIYTEYPGQSPRIVEDQVTYPLTTAMVSVPGSKVVRGYSFFGFSLVYIIFEDGTDIYWARSRVLEYLNYAQKRLPKNVVPTLGPDATGVGWVYEYKLTSKTRSLQELRSIQDWYLKYALTSVEGVAEVASIGGYVKQYQVTVDPAKLLAYNIPIDMIEMAIKKSNNDVGGEVIEMGEMEFMVRGLGYIKSIEDLENIPLMVDKKTNTPVYLKDVADITLGPLMRRGLTEANGEGEVVGGIIVMRYGENALKVIENVKKKIEELKAGLPSDVKIDPVYDRSGLIERAIDTLKEKLIEEILIVAIVCIIFLMHARSAFVAIFTLPTAILMSFIIMRWQGINANIMSLGGIAIAIGAMVDAAIIMIENAHKHIEHEALKPPEQRRNRWQLIIDASKEVGPSLFYSLLVITVSFIPVFTLEAQEGRLFKPLAFTKTYSMAAAAILSITIVPILMGYWIRGKIMPEEKNPINKFLIKVYHPVVDFVIRYNKYVIAAVLIILALTIIPFKKIGSEFMPPLYEGDLLYMPTTMPGMSITKAREIIQQTDKIIKQFPEVHHVFGKIGRAETATDPAGLDMVETTIMLKPESEWRPGMTPKKLIDEMDRAIQFPGVTNAWTMPIKTRVDMLSTGIKTPVGIKISGPNLDTLQEIGREVEAVMRTVPGTLSAFAERAVGGNYLDIEINRKEAARYGLTIDDVQKVIQTAMGGMAITNTVEGLERYTVNLRYSRELRDNIEALKRVLIPTPIGEQVPFGQLASFVTRKAPMVIRSEDTRPNAWVFIDIKDIDVGTYVQNAQKIVSEKIKLPAGYNITWSGEYEYMQRAQQKLMIVIPMTLFIIFIIIFLNTRSLTKVAIVFLAVPFSLVGTFWLLYFLGYNLSIAVWVGIIALAGLDAETGVVMLLYLDIALKEWKEKGLLTGLKGLKEAIHHGAVKRVRPKIMTASVIIAGLIPIMWSHGTGADVMKRIAAPMLGGVITSVLMELAVYPVIYYLWRSWEMKREAKKNGITLES</sequence>
<evidence type="ECO:0000256" key="4">
    <source>
        <dbReference type="ARBA" id="ARBA00022475"/>
    </source>
</evidence>
<dbReference type="GO" id="GO:0008324">
    <property type="term" value="F:monoatomic cation transmembrane transporter activity"/>
    <property type="evidence" value="ECO:0007669"/>
    <property type="project" value="InterPro"/>
</dbReference>
<keyword evidence="5 8" id="KW-0812">Transmembrane</keyword>
<feature type="transmembrane region" description="Helical" evidence="8">
    <location>
        <begin position="12"/>
        <end position="32"/>
    </location>
</feature>
<dbReference type="InterPro" id="IPR027463">
    <property type="entry name" value="AcrB_DN_DC_subdom"/>
</dbReference>